<dbReference type="GO" id="GO:0003676">
    <property type="term" value="F:nucleic acid binding"/>
    <property type="evidence" value="ECO:0007669"/>
    <property type="project" value="InterPro"/>
</dbReference>
<dbReference type="InterPro" id="IPR001584">
    <property type="entry name" value="Integrase_cat-core"/>
</dbReference>
<reference evidence="3" key="1">
    <citation type="journal article" date="2013" name="Genome Biol.">
        <title>Reference genomes and transcriptomes of Nicotiana sylvestris and Nicotiana tomentosiformis.</title>
        <authorList>
            <person name="Sierro N."/>
            <person name="Battey J.N."/>
            <person name="Ouadi S."/>
            <person name="Bovet L."/>
            <person name="Goepfert S."/>
            <person name="Bakaher N."/>
            <person name="Peitsch M.C."/>
            <person name="Ivanov N.V."/>
        </authorList>
    </citation>
    <scope>NUCLEOTIDE SEQUENCE [LARGE SCALE GENOMIC DNA]</scope>
</reference>
<dbReference type="Pfam" id="PF25597">
    <property type="entry name" value="SH3_retrovirus"/>
    <property type="match status" value="1"/>
</dbReference>
<feature type="region of interest" description="Disordered" evidence="1">
    <location>
        <begin position="601"/>
        <end position="637"/>
    </location>
</feature>
<dbReference type="Proteomes" id="UP000189701">
    <property type="component" value="Unplaced"/>
</dbReference>
<organism evidence="3 4">
    <name type="scientific">Nicotiana sylvestris</name>
    <name type="common">Wood tobacco</name>
    <name type="synonym">South American tobacco</name>
    <dbReference type="NCBI Taxonomy" id="4096"/>
    <lineage>
        <taxon>Eukaryota</taxon>
        <taxon>Viridiplantae</taxon>
        <taxon>Streptophyta</taxon>
        <taxon>Embryophyta</taxon>
        <taxon>Tracheophyta</taxon>
        <taxon>Spermatophyta</taxon>
        <taxon>Magnoliopsida</taxon>
        <taxon>eudicotyledons</taxon>
        <taxon>Gunneridae</taxon>
        <taxon>Pentapetalae</taxon>
        <taxon>asterids</taxon>
        <taxon>lamiids</taxon>
        <taxon>Solanales</taxon>
        <taxon>Solanaceae</taxon>
        <taxon>Nicotianoideae</taxon>
        <taxon>Nicotianeae</taxon>
        <taxon>Nicotiana</taxon>
    </lineage>
</organism>
<dbReference type="Pfam" id="PF07727">
    <property type="entry name" value="RVT_2"/>
    <property type="match status" value="1"/>
</dbReference>
<dbReference type="InterPro" id="IPR012337">
    <property type="entry name" value="RNaseH-like_sf"/>
</dbReference>
<accession>A0A1U7V6K7</accession>
<dbReference type="InterPro" id="IPR029472">
    <property type="entry name" value="Copia-like_N"/>
</dbReference>
<dbReference type="InterPro" id="IPR013103">
    <property type="entry name" value="RVT_2"/>
</dbReference>
<evidence type="ECO:0000313" key="3">
    <source>
        <dbReference type="Proteomes" id="UP000189701"/>
    </source>
</evidence>
<reference evidence="4" key="2">
    <citation type="submission" date="2025-08" db="UniProtKB">
        <authorList>
            <consortium name="RefSeq"/>
        </authorList>
    </citation>
    <scope>IDENTIFICATION</scope>
    <source>
        <tissue evidence="4">Leaf</tissue>
    </source>
</reference>
<dbReference type="STRING" id="4096.A0A1U7V6K7"/>
<evidence type="ECO:0000259" key="2">
    <source>
        <dbReference type="PROSITE" id="PS50994"/>
    </source>
</evidence>
<proteinExistence type="predicted"/>
<evidence type="ECO:0000313" key="4">
    <source>
        <dbReference type="RefSeq" id="XP_009760611.1"/>
    </source>
</evidence>
<dbReference type="Pfam" id="PF14244">
    <property type="entry name" value="Retrotran_gag_3"/>
    <property type="match status" value="1"/>
</dbReference>
<sequence length="779" mass="87075">MAPPNTTSASTTSSTPAIASDLTSVEPSHLLYLYPTDNPGIVIVVDRFNGMGYGSWRRGMLIGLSCKNKLGIINGTITKPNSTSPLFEAWCRCNDMVIAWILNSLEAEIRESVMYTESASKLWKDIEKRYGRPNDSKVYQIRKALSSISQGNPNIAGYFSRIKKLWDKLAYSITYPDCVCGCKEAFQKLEEDQKLHQFLMGLNDTYTMIRRNILAMKPLPDIDIAYSMLLNDESQCEAQFVPPSFSSESASFFTGVQKPLVGSSTTGVHKSYPQKVNFDSKRATVVCKYCKKPGHSIKKYILSSDNCCEQSDSKIHGFTKEQYEHLLSLFQQSKISPDTTISAFANFAGSLRLTTNLLLHNVLLVPSFQYNLISLHQLLLQLSCKALFSAYDCILHGLSLKRPLVLGKISNGLYLFQPESFPSILSSVSTHLPVMLFLPILLNQFHSSIQTLRSDNAFELGSSTEVVSFFSAQGILHQTSCPHTPQQNGVVERKHKHLLETARSLLFQSPPTYSHLKVFGCLCFATVPKSYRDKFKSRTISCVFLGYSMTKKAYKLLNLDKHNVFFFRDVIFHESIFPYSPSSPPSFFSSSPPFIPTPTSVDPLVSSPDSSSSTHVSLTPPSPVPSVPSSSLLPLRKSSRPSNPPLYLKDYVCSNVLISKDCRSLYESCLLEPQFYHQAVSNPAWQDAMVKEFQVLEANNTWTIVSLPPGKKAISSKWVYKIKQRADGSVKRYKARLVIRGDTQQEGVDFIETFSPVVELTTIKCLLTVVVKKIGLFSN</sequence>
<keyword evidence="3" id="KW-1185">Reference proteome</keyword>
<dbReference type="Gene3D" id="3.30.420.10">
    <property type="entry name" value="Ribonuclease H-like superfamily/Ribonuclease H"/>
    <property type="match status" value="1"/>
</dbReference>
<feature type="compositionally biased region" description="Low complexity" evidence="1">
    <location>
        <begin position="627"/>
        <end position="636"/>
    </location>
</feature>
<gene>
    <name evidence="4" type="primary">LOC104212934</name>
</gene>
<feature type="compositionally biased region" description="Low complexity" evidence="1">
    <location>
        <begin position="601"/>
        <end position="619"/>
    </location>
</feature>
<dbReference type="PROSITE" id="PS50994">
    <property type="entry name" value="INTEGRASE"/>
    <property type="match status" value="1"/>
</dbReference>
<dbReference type="RefSeq" id="XP_009760611.1">
    <property type="nucleotide sequence ID" value="XM_009762309.1"/>
</dbReference>
<dbReference type="eggNOG" id="KOG0017">
    <property type="taxonomic scope" value="Eukaryota"/>
</dbReference>
<dbReference type="PANTHER" id="PTHR37610:SF6">
    <property type="entry name" value="GAG-POLYPEPTIDE OF LTR COPIA-TYPE-RELATED"/>
    <property type="match status" value="1"/>
</dbReference>
<dbReference type="InterPro" id="IPR036397">
    <property type="entry name" value="RNaseH_sf"/>
</dbReference>
<dbReference type="InterPro" id="IPR057670">
    <property type="entry name" value="SH3_retrovirus"/>
</dbReference>
<dbReference type="GO" id="GO:0015074">
    <property type="term" value="P:DNA integration"/>
    <property type="evidence" value="ECO:0007669"/>
    <property type="project" value="InterPro"/>
</dbReference>
<evidence type="ECO:0000256" key="1">
    <source>
        <dbReference type="SAM" id="MobiDB-lite"/>
    </source>
</evidence>
<protein>
    <submittedName>
        <fullName evidence="4">Uncharacterized protein LOC104212934</fullName>
    </submittedName>
</protein>
<name>A0A1U7V6K7_NICSY</name>
<dbReference type="PANTHER" id="PTHR37610">
    <property type="entry name" value="CCHC-TYPE DOMAIN-CONTAINING PROTEIN"/>
    <property type="match status" value="1"/>
</dbReference>
<dbReference type="AlphaFoldDB" id="A0A1U7V6K7"/>
<feature type="domain" description="Integrase catalytic" evidence="2">
    <location>
        <begin position="442"/>
        <end position="506"/>
    </location>
</feature>
<dbReference type="SUPFAM" id="SSF53098">
    <property type="entry name" value="Ribonuclease H-like"/>
    <property type="match status" value="1"/>
</dbReference>